<evidence type="ECO:0000259" key="3">
    <source>
        <dbReference type="PROSITE" id="PS50405"/>
    </source>
</evidence>
<accession>A0A9N9UK29</accession>
<dbReference type="AlphaFoldDB" id="A0A9N9UK29"/>
<sequence length="268" mass="30364">MAEPESKRLKTEDAPYELVYWHGLPGRGEFIRLLFVEAGVPWKDTSDKGMEASTSQVLELISPDSGPSVQGKNPPVCAVPALRHGDVLLSQTPNILQYLAPRLGLAPKEGVAVYHLNEIVLTLIDGFVTELHDTHHPISVAAYYEDQKPEAKKRSKFFIEERIPKFLGYAQRVLDAETSGEGPWLYGDSITYADLVLFQSIDGTQFAFPKTFQKLKESGKYDGVFKLYDTIKERPAIKEYLASDKRQKYGDGIWRHYPELEEEDEKKE</sequence>
<dbReference type="SFLD" id="SFLDS00019">
    <property type="entry name" value="Glutathione_Transferase_(cytos"/>
    <property type="match status" value="1"/>
</dbReference>
<dbReference type="InterPro" id="IPR040079">
    <property type="entry name" value="Glutathione_S-Trfase"/>
</dbReference>
<reference evidence="5" key="1">
    <citation type="submission" date="2019-06" db="EMBL/GenBank/DDBJ databases">
        <authorList>
            <person name="Broberg M."/>
        </authorList>
    </citation>
    <scope>NUCLEOTIDE SEQUENCE [LARGE SCALE GENOMIC DNA]</scope>
</reference>
<dbReference type="InterPro" id="IPR004045">
    <property type="entry name" value="Glutathione_S-Trfase_N"/>
</dbReference>
<comment type="caution">
    <text evidence="4">The sequence shown here is derived from an EMBL/GenBank/DDBJ whole genome shotgun (WGS) entry which is preliminary data.</text>
</comment>
<dbReference type="Proteomes" id="UP000754883">
    <property type="component" value="Unassembled WGS sequence"/>
</dbReference>
<dbReference type="InterPro" id="IPR050213">
    <property type="entry name" value="GST_superfamily"/>
</dbReference>
<comment type="similarity">
    <text evidence="1">Belongs to the GST superfamily.</text>
</comment>
<dbReference type="Gene3D" id="1.20.1050.10">
    <property type="match status" value="1"/>
</dbReference>
<dbReference type="OrthoDB" id="414243at2759"/>
<dbReference type="CDD" id="cd03039">
    <property type="entry name" value="GST_N_Sigma_like"/>
    <property type="match status" value="1"/>
</dbReference>
<dbReference type="Pfam" id="PF14497">
    <property type="entry name" value="GST_C_3"/>
    <property type="match status" value="1"/>
</dbReference>
<evidence type="ECO:0000313" key="4">
    <source>
        <dbReference type="EMBL" id="CAG9993551.1"/>
    </source>
</evidence>
<proteinExistence type="inferred from homology"/>
<feature type="domain" description="GST N-terminal" evidence="2">
    <location>
        <begin position="15"/>
        <end position="107"/>
    </location>
</feature>
<keyword evidence="5" id="KW-1185">Reference proteome</keyword>
<evidence type="ECO:0008006" key="6">
    <source>
        <dbReference type="Google" id="ProtNLM"/>
    </source>
</evidence>
<dbReference type="GO" id="GO:0004364">
    <property type="term" value="F:glutathione transferase activity"/>
    <property type="evidence" value="ECO:0007669"/>
    <property type="project" value="TreeGrafter"/>
</dbReference>
<dbReference type="PANTHER" id="PTHR11571">
    <property type="entry name" value="GLUTATHIONE S-TRANSFERASE"/>
    <property type="match status" value="1"/>
</dbReference>
<dbReference type="InterPro" id="IPR036249">
    <property type="entry name" value="Thioredoxin-like_sf"/>
</dbReference>
<dbReference type="CDD" id="cd03192">
    <property type="entry name" value="GST_C_Sigma_like"/>
    <property type="match status" value="1"/>
</dbReference>
<reference evidence="4 5" key="2">
    <citation type="submission" date="2021-10" db="EMBL/GenBank/DDBJ databases">
        <authorList>
            <person name="Piombo E."/>
        </authorList>
    </citation>
    <scope>NUCLEOTIDE SEQUENCE [LARGE SCALE GENOMIC DNA]</scope>
</reference>
<dbReference type="GO" id="GO:0006749">
    <property type="term" value="P:glutathione metabolic process"/>
    <property type="evidence" value="ECO:0007669"/>
    <property type="project" value="TreeGrafter"/>
</dbReference>
<dbReference type="InterPro" id="IPR036282">
    <property type="entry name" value="Glutathione-S-Trfase_C_sf"/>
</dbReference>
<evidence type="ECO:0000256" key="1">
    <source>
        <dbReference type="ARBA" id="ARBA00007409"/>
    </source>
</evidence>
<dbReference type="PANTHER" id="PTHR11571:SF263">
    <property type="entry name" value="GLUTATHIONE S-TRANSFERASE"/>
    <property type="match status" value="1"/>
</dbReference>
<dbReference type="InterPro" id="IPR004046">
    <property type="entry name" value="GST_C"/>
</dbReference>
<organism evidence="4 5">
    <name type="scientific">Clonostachys byssicola</name>
    <dbReference type="NCBI Taxonomy" id="160290"/>
    <lineage>
        <taxon>Eukaryota</taxon>
        <taxon>Fungi</taxon>
        <taxon>Dikarya</taxon>
        <taxon>Ascomycota</taxon>
        <taxon>Pezizomycotina</taxon>
        <taxon>Sordariomycetes</taxon>
        <taxon>Hypocreomycetidae</taxon>
        <taxon>Hypocreales</taxon>
        <taxon>Bionectriaceae</taxon>
        <taxon>Clonostachys</taxon>
    </lineage>
</organism>
<dbReference type="SUPFAM" id="SSF47616">
    <property type="entry name" value="GST C-terminal domain-like"/>
    <property type="match status" value="1"/>
</dbReference>
<dbReference type="Gene3D" id="3.40.30.10">
    <property type="entry name" value="Glutaredoxin"/>
    <property type="match status" value="1"/>
</dbReference>
<name>A0A9N9UK29_9HYPO</name>
<feature type="domain" description="GST C-terminal" evidence="3">
    <location>
        <begin position="106"/>
        <end position="251"/>
    </location>
</feature>
<protein>
    <recommendedName>
        <fullName evidence="6">Glutathione S-transferase</fullName>
    </recommendedName>
</protein>
<evidence type="ECO:0000313" key="5">
    <source>
        <dbReference type="Proteomes" id="UP000754883"/>
    </source>
</evidence>
<gene>
    <name evidence="4" type="ORF">CBYS24578_00004299</name>
</gene>
<dbReference type="InterPro" id="IPR010987">
    <property type="entry name" value="Glutathione-S-Trfase_C-like"/>
</dbReference>
<dbReference type="PROSITE" id="PS50405">
    <property type="entry name" value="GST_CTER"/>
    <property type="match status" value="1"/>
</dbReference>
<dbReference type="EMBL" id="CABFNO020001523">
    <property type="protein sequence ID" value="CAG9993551.1"/>
    <property type="molecule type" value="Genomic_DNA"/>
</dbReference>
<dbReference type="PROSITE" id="PS50404">
    <property type="entry name" value="GST_NTER"/>
    <property type="match status" value="1"/>
</dbReference>
<dbReference type="SUPFAM" id="SSF52833">
    <property type="entry name" value="Thioredoxin-like"/>
    <property type="match status" value="1"/>
</dbReference>
<evidence type="ECO:0000259" key="2">
    <source>
        <dbReference type="PROSITE" id="PS50404"/>
    </source>
</evidence>